<dbReference type="GO" id="GO:0030833">
    <property type="term" value="P:regulation of actin filament polymerization"/>
    <property type="evidence" value="ECO:0007669"/>
    <property type="project" value="TreeGrafter"/>
</dbReference>
<dbReference type="EMBL" id="BMAT01004147">
    <property type="protein sequence ID" value="GFR69208.1"/>
    <property type="molecule type" value="Genomic_DNA"/>
</dbReference>
<dbReference type="Proteomes" id="UP000762676">
    <property type="component" value="Unassembled WGS sequence"/>
</dbReference>
<comment type="caution">
    <text evidence="10">The sequence shown here is derived from an EMBL/GenBank/DDBJ whole genome shotgun (WGS) entry which is preliminary data.</text>
</comment>
<keyword evidence="2" id="KW-0963">Cytoplasm</keyword>
<gene>
    <name evidence="10" type="ORF">ElyMa_002043800</name>
</gene>
<dbReference type="GO" id="GO:0005884">
    <property type="term" value="C:actin filament"/>
    <property type="evidence" value="ECO:0007669"/>
    <property type="project" value="TreeGrafter"/>
</dbReference>
<dbReference type="InterPro" id="IPR002108">
    <property type="entry name" value="ADF-H"/>
</dbReference>
<evidence type="ECO:0000313" key="11">
    <source>
        <dbReference type="Proteomes" id="UP000762676"/>
    </source>
</evidence>
<evidence type="ECO:0000256" key="2">
    <source>
        <dbReference type="ARBA" id="ARBA00022490"/>
    </source>
</evidence>
<feature type="domain" description="ADF-H" evidence="9">
    <location>
        <begin position="1"/>
        <end position="123"/>
    </location>
</feature>
<dbReference type="InterPro" id="IPR029006">
    <property type="entry name" value="ADF-H/Gelsolin-like_dom_sf"/>
</dbReference>
<keyword evidence="11" id="KW-1185">Reference proteome</keyword>
<sequence>MYNCYQKSVSRQSRSIRHKLTVKLEEKSLVVDSSGTDYSDFLKCLSEDECKYAYVRVMTGDEMSKRAKFAFITWAAPHAGALKKAKLSVDKTLLKNVIKSFAIEILADEMKELSLDKVTKSLIAAGGANYGIGK</sequence>
<evidence type="ECO:0000256" key="8">
    <source>
        <dbReference type="ARBA" id="ARBA00068121"/>
    </source>
</evidence>
<comment type="subcellular location">
    <subcellularLocation>
        <location evidence="1">Cytoplasm</location>
        <location evidence="1">Cytoskeleton</location>
    </subcellularLocation>
</comment>
<evidence type="ECO:0000256" key="4">
    <source>
        <dbReference type="ARBA" id="ARBA00023212"/>
    </source>
</evidence>
<comment type="similarity">
    <text evidence="5">Belongs to the actin-binding proteins ADF family. Coactosin subfamily.</text>
</comment>
<organism evidence="10 11">
    <name type="scientific">Elysia marginata</name>
    <dbReference type="NCBI Taxonomy" id="1093978"/>
    <lineage>
        <taxon>Eukaryota</taxon>
        <taxon>Metazoa</taxon>
        <taxon>Spiralia</taxon>
        <taxon>Lophotrochozoa</taxon>
        <taxon>Mollusca</taxon>
        <taxon>Gastropoda</taxon>
        <taxon>Heterobranchia</taxon>
        <taxon>Euthyneura</taxon>
        <taxon>Panpulmonata</taxon>
        <taxon>Sacoglossa</taxon>
        <taxon>Placobranchoidea</taxon>
        <taxon>Plakobranchidae</taxon>
        <taxon>Elysia</taxon>
    </lineage>
</organism>
<protein>
    <recommendedName>
        <fullName evidence="8">Coactosin-like protein</fullName>
    </recommendedName>
</protein>
<accession>A0AAV4F766</accession>
<dbReference type="PANTHER" id="PTHR10829:SF29">
    <property type="entry name" value="COACTOSIN-LIKE PROTEIN"/>
    <property type="match status" value="1"/>
</dbReference>
<evidence type="ECO:0000256" key="3">
    <source>
        <dbReference type="ARBA" id="ARBA00023203"/>
    </source>
</evidence>
<evidence type="ECO:0000256" key="6">
    <source>
        <dbReference type="ARBA" id="ARBA00058385"/>
    </source>
</evidence>
<dbReference type="GO" id="GO:0030864">
    <property type="term" value="C:cortical actin cytoskeleton"/>
    <property type="evidence" value="ECO:0007669"/>
    <property type="project" value="TreeGrafter"/>
</dbReference>
<comment type="subunit">
    <text evidence="7">Interacts with 5-lipoxygenase (ALOX5/5LO) in a calcium-independent manner. Binds to F-actin with a stoichiometry of 1:2.</text>
</comment>
<keyword evidence="3" id="KW-0009">Actin-binding</keyword>
<dbReference type="SUPFAM" id="SSF55753">
    <property type="entry name" value="Actin depolymerizing proteins"/>
    <property type="match status" value="1"/>
</dbReference>
<dbReference type="Gene3D" id="3.40.20.10">
    <property type="entry name" value="Severin"/>
    <property type="match status" value="1"/>
</dbReference>
<evidence type="ECO:0000256" key="7">
    <source>
        <dbReference type="ARBA" id="ARBA00062335"/>
    </source>
</evidence>
<proteinExistence type="inferred from homology"/>
<evidence type="ECO:0000256" key="5">
    <source>
        <dbReference type="ARBA" id="ARBA00038052"/>
    </source>
</evidence>
<evidence type="ECO:0000313" key="10">
    <source>
        <dbReference type="EMBL" id="GFR69208.1"/>
    </source>
</evidence>
<dbReference type="GO" id="GO:0030427">
    <property type="term" value="C:site of polarized growth"/>
    <property type="evidence" value="ECO:0007669"/>
    <property type="project" value="TreeGrafter"/>
</dbReference>
<dbReference type="Pfam" id="PF00241">
    <property type="entry name" value="Cofilin_ADF"/>
    <property type="match status" value="1"/>
</dbReference>
<keyword evidence="4" id="KW-0206">Cytoskeleton</keyword>
<dbReference type="FunFam" id="3.40.20.10:FF:000018">
    <property type="entry name" value="Coactosin-like 1"/>
    <property type="match status" value="1"/>
</dbReference>
<dbReference type="AlphaFoldDB" id="A0AAV4F766"/>
<dbReference type="PANTHER" id="PTHR10829">
    <property type="entry name" value="CORTACTIN AND DREBRIN"/>
    <property type="match status" value="1"/>
</dbReference>
<evidence type="ECO:0000256" key="1">
    <source>
        <dbReference type="ARBA" id="ARBA00004245"/>
    </source>
</evidence>
<comment type="function">
    <text evidence="6">Binds to F-actin in a calcium-independent manner. Has no direct effect on actin depolymerization. Acts as a chaperone for ALOX5 (5LO), influencing both its stability and activity in leukotrienes synthesis.</text>
</comment>
<evidence type="ECO:0000259" key="9">
    <source>
        <dbReference type="PROSITE" id="PS51263"/>
    </source>
</evidence>
<reference evidence="10 11" key="1">
    <citation type="journal article" date="2021" name="Elife">
        <title>Chloroplast acquisition without the gene transfer in kleptoplastic sea slugs, Plakobranchus ocellatus.</title>
        <authorList>
            <person name="Maeda T."/>
            <person name="Takahashi S."/>
            <person name="Yoshida T."/>
            <person name="Shimamura S."/>
            <person name="Takaki Y."/>
            <person name="Nagai Y."/>
            <person name="Toyoda A."/>
            <person name="Suzuki Y."/>
            <person name="Arimoto A."/>
            <person name="Ishii H."/>
            <person name="Satoh N."/>
            <person name="Nishiyama T."/>
            <person name="Hasebe M."/>
            <person name="Maruyama T."/>
            <person name="Minagawa J."/>
            <person name="Obokata J."/>
            <person name="Shigenobu S."/>
        </authorList>
    </citation>
    <scope>NUCLEOTIDE SEQUENCE [LARGE SCALE GENOMIC DNA]</scope>
</reference>
<dbReference type="GO" id="GO:0051015">
    <property type="term" value="F:actin filament binding"/>
    <property type="evidence" value="ECO:0007669"/>
    <property type="project" value="TreeGrafter"/>
</dbReference>
<dbReference type="PROSITE" id="PS51263">
    <property type="entry name" value="ADF_H"/>
    <property type="match status" value="1"/>
</dbReference>
<dbReference type="SMART" id="SM00102">
    <property type="entry name" value="ADF"/>
    <property type="match status" value="1"/>
</dbReference>
<name>A0AAV4F766_9GAST</name>